<dbReference type="InterPro" id="IPR000073">
    <property type="entry name" value="AB_hydrolase_1"/>
</dbReference>
<comment type="caution">
    <text evidence="2">The sequence shown here is derived from an EMBL/GenBank/DDBJ whole genome shotgun (WGS) entry which is preliminary data.</text>
</comment>
<accession>A0A2T5V5V2</accession>
<evidence type="ECO:0000313" key="2">
    <source>
        <dbReference type="EMBL" id="PTW59137.1"/>
    </source>
</evidence>
<organism evidence="2 3">
    <name type="scientific">Breoghania corrubedonensis</name>
    <dbReference type="NCBI Taxonomy" id="665038"/>
    <lineage>
        <taxon>Bacteria</taxon>
        <taxon>Pseudomonadati</taxon>
        <taxon>Pseudomonadota</taxon>
        <taxon>Alphaproteobacteria</taxon>
        <taxon>Hyphomicrobiales</taxon>
        <taxon>Stappiaceae</taxon>
        <taxon>Breoghania</taxon>
    </lineage>
</organism>
<dbReference type="RefSeq" id="WP_107991195.1">
    <property type="nucleotide sequence ID" value="NZ_QAYG01000008.1"/>
</dbReference>
<dbReference type="GO" id="GO:0047372">
    <property type="term" value="F:monoacylglycerol lipase activity"/>
    <property type="evidence" value="ECO:0007669"/>
    <property type="project" value="TreeGrafter"/>
</dbReference>
<dbReference type="Pfam" id="PF00561">
    <property type="entry name" value="Abhydrolase_1"/>
    <property type="match status" value="1"/>
</dbReference>
<dbReference type="GO" id="GO:0016020">
    <property type="term" value="C:membrane"/>
    <property type="evidence" value="ECO:0007669"/>
    <property type="project" value="TreeGrafter"/>
</dbReference>
<protein>
    <submittedName>
        <fullName evidence="2">Pyruvate dehydrogenase E2 component (Dihydrolipoamide acetyltransferase)</fullName>
    </submittedName>
</protein>
<dbReference type="OrthoDB" id="9804723at2"/>
<proteinExistence type="predicted"/>
<dbReference type="InterPro" id="IPR050266">
    <property type="entry name" value="AB_hydrolase_sf"/>
</dbReference>
<dbReference type="GO" id="GO:0046464">
    <property type="term" value="P:acylglycerol catabolic process"/>
    <property type="evidence" value="ECO:0007669"/>
    <property type="project" value="TreeGrafter"/>
</dbReference>
<dbReference type="PANTHER" id="PTHR43798">
    <property type="entry name" value="MONOACYLGLYCEROL LIPASE"/>
    <property type="match status" value="1"/>
</dbReference>
<feature type="domain" description="AB hydrolase-1" evidence="1">
    <location>
        <begin position="25"/>
        <end position="247"/>
    </location>
</feature>
<keyword evidence="2" id="KW-0808">Transferase</keyword>
<dbReference type="Gene3D" id="3.40.50.1820">
    <property type="entry name" value="alpha/beta hydrolase"/>
    <property type="match status" value="1"/>
</dbReference>
<dbReference type="InterPro" id="IPR029058">
    <property type="entry name" value="AB_hydrolase_fold"/>
</dbReference>
<keyword evidence="2" id="KW-0670">Pyruvate</keyword>
<sequence length="265" mass="28766">MTDQVRLLPVQEYGPESGSRDTGAPVVLLHGFGGDAVSWANIQTALSRHVRSLAFDLPGHGAAVDWPEIGHAGMTAKAVSTTLDGLSLDKVHLVGHSMGGAIATLIALRAPERIASLTLLAPGGFGEEINHRLLRRYASARDEEQIQMLLEQFFGWESLVPRKLAAHIAQVRSRPGAIEALETIVEAIIDGERQKTLPRDKLGELPCPVKVIWGTQDRVLPTRQAHRLPGSVAAHVFERVGHMLQVEIPREVARLVLENVRAGTS</sequence>
<reference evidence="2 3" key="1">
    <citation type="submission" date="2018-04" db="EMBL/GenBank/DDBJ databases">
        <title>Genomic Encyclopedia of Archaeal and Bacterial Type Strains, Phase II (KMG-II): from individual species to whole genera.</title>
        <authorList>
            <person name="Goeker M."/>
        </authorList>
    </citation>
    <scope>NUCLEOTIDE SEQUENCE [LARGE SCALE GENOMIC DNA]</scope>
    <source>
        <strain evidence="2 3">DSM 23382</strain>
    </source>
</reference>
<keyword evidence="3" id="KW-1185">Reference proteome</keyword>
<dbReference type="PRINTS" id="PR00111">
    <property type="entry name" value="ABHYDROLASE"/>
</dbReference>
<name>A0A2T5V5V2_9HYPH</name>
<dbReference type="Proteomes" id="UP000244081">
    <property type="component" value="Unassembled WGS sequence"/>
</dbReference>
<dbReference type="EMBL" id="QAYG01000008">
    <property type="protein sequence ID" value="PTW59137.1"/>
    <property type="molecule type" value="Genomic_DNA"/>
</dbReference>
<dbReference type="PANTHER" id="PTHR43798:SF5">
    <property type="entry name" value="MONOACYLGLYCEROL LIPASE ABHD6"/>
    <property type="match status" value="1"/>
</dbReference>
<dbReference type="GO" id="GO:0016740">
    <property type="term" value="F:transferase activity"/>
    <property type="evidence" value="ECO:0007669"/>
    <property type="project" value="UniProtKB-KW"/>
</dbReference>
<dbReference type="AlphaFoldDB" id="A0A2T5V5V2"/>
<dbReference type="SUPFAM" id="SSF53474">
    <property type="entry name" value="alpha/beta-Hydrolases"/>
    <property type="match status" value="1"/>
</dbReference>
<gene>
    <name evidence="2" type="ORF">C8N35_108174</name>
</gene>
<evidence type="ECO:0000259" key="1">
    <source>
        <dbReference type="Pfam" id="PF00561"/>
    </source>
</evidence>
<evidence type="ECO:0000313" key="3">
    <source>
        <dbReference type="Proteomes" id="UP000244081"/>
    </source>
</evidence>